<dbReference type="InterPro" id="IPR002656">
    <property type="entry name" value="Acyl_transf_3_dom"/>
</dbReference>
<dbReference type="GO" id="GO:0016020">
    <property type="term" value="C:membrane"/>
    <property type="evidence" value="ECO:0007669"/>
    <property type="project" value="TreeGrafter"/>
</dbReference>
<accession>A0A495IZQ1</accession>
<gene>
    <name evidence="3" type="ORF">BDD43_2367</name>
</gene>
<sequence>MIQKVVKNYIPELTGLRALAAFLVFIHHFSYIISAGCPIAVQHYLREFNIGLPVFFALAGFSIAYRYYDKFSLTTKWFRPYLINRMARIYPMYFLLTIVSFIYYYYYSGPKSIAGSSGHPIAVLLLNLTFIRGFFDDFKFTGVGQGWSLTINMCFYVFAPFIFFVIKKWKFSYSQPIAFTAFGVLLVLIFRNFNWYGFFGNFTYMMLYSFFGRCLELFGGVWVAIYIRKNGFGRTNNIKFTYIGIAGILACVYVLSRLPVLPGKEYSLQSAYGILTNNYFVGPSTLLFLFGLLTEETLVKKLLSTKLFNILGKSSYVLYLIHLGLINDQLHKAANYLNDRVFELYDKWGIDWVSPLQNDKVNLLLIFIVLNLIAVFLYRFIEEPLNQYIRVSYKGVAEKKVIVQ</sequence>
<proteinExistence type="predicted"/>
<keyword evidence="1" id="KW-0812">Transmembrane</keyword>
<evidence type="ECO:0000313" key="3">
    <source>
        <dbReference type="EMBL" id="RKR82196.1"/>
    </source>
</evidence>
<dbReference type="OrthoDB" id="290051at2"/>
<dbReference type="PANTHER" id="PTHR23028">
    <property type="entry name" value="ACETYLTRANSFERASE"/>
    <property type="match status" value="1"/>
</dbReference>
<evidence type="ECO:0000259" key="2">
    <source>
        <dbReference type="Pfam" id="PF01757"/>
    </source>
</evidence>
<feature type="transmembrane region" description="Helical" evidence="1">
    <location>
        <begin position="276"/>
        <end position="295"/>
    </location>
</feature>
<dbReference type="Pfam" id="PF01757">
    <property type="entry name" value="Acyl_transf_3"/>
    <property type="match status" value="1"/>
</dbReference>
<dbReference type="InterPro" id="IPR050879">
    <property type="entry name" value="Acyltransferase_3"/>
</dbReference>
<evidence type="ECO:0000256" key="1">
    <source>
        <dbReference type="SAM" id="Phobius"/>
    </source>
</evidence>
<feature type="transmembrane region" description="Helical" evidence="1">
    <location>
        <begin position="205"/>
        <end position="227"/>
    </location>
</feature>
<feature type="transmembrane region" description="Helical" evidence="1">
    <location>
        <begin position="239"/>
        <end position="256"/>
    </location>
</feature>
<keyword evidence="4" id="KW-1185">Reference proteome</keyword>
<feature type="transmembrane region" description="Helical" evidence="1">
    <location>
        <begin position="307"/>
        <end position="326"/>
    </location>
</feature>
<dbReference type="Proteomes" id="UP000268007">
    <property type="component" value="Unassembled WGS sequence"/>
</dbReference>
<keyword evidence="1" id="KW-0472">Membrane</keyword>
<comment type="caution">
    <text evidence="3">The sequence shown here is derived from an EMBL/GenBank/DDBJ whole genome shotgun (WGS) entry which is preliminary data.</text>
</comment>
<dbReference type="GO" id="GO:0000271">
    <property type="term" value="P:polysaccharide biosynthetic process"/>
    <property type="evidence" value="ECO:0007669"/>
    <property type="project" value="TreeGrafter"/>
</dbReference>
<keyword evidence="1" id="KW-1133">Transmembrane helix</keyword>
<feature type="transmembrane region" description="Helical" evidence="1">
    <location>
        <begin position="178"/>
        <end position="199"/>
    </location>
</feature>
<protein>
    <submittedName>
        <fullName evidence="3">Peptidoglycan/LPS O-acetylase OafA/YrhL</fullName>
    </submittedName>
</protein>
<dbReference type="AlphaFoldDB" id="A0A495IZQ1"/>
<feature type="transmembrane region" description="Helical" evidence="1">
    <location>
        <begin position="48"/>
        <end position="68"/>
    </location>
</feature>
<dbReference type="EMBL" id="RBKU01000001">
    <property type="protein sequence ID" value="RKR82196.1"/>
    <property type="molecule type" value="Genomic_DNA"/>
</dbReference>
<organism evidence="3 4">
    <name type="scientific">Mucilaginibacter gracilis</name>
    <dbReference type="NCBI Taxonomy" id="423350"/>
    <lineage>
        <taxon>Bacteria</taxon>
        <taxon>Pseudomonadati</taxon>
        <taxon>Bacteroidota</taxon>
        <taxon>Sphingobacteriia</taxon>
        <taxon>Sphingobacteriales</taxon>
        <taxon>Sphingobacteriaceae</taxon>
        <taxon>Mucilaginibacter</taxon>
    </lineage>
</organism>
<name>A0A495IZQ1_9SPHI</name>
<reference evidence="3 4" key="1">
    <citation type="submission" date="2018-10" db="EMBL/GenBank/DDBJ databases">
        <title>Genomic Encyclopedia of Archaeal and Bacterial Type Strains, Phase II (KMG-II): from individual species to whole genera.</title>
        <authorList>
            <person name="Goeker M."/>
        </authorList>
    </citation>
    <scope>NUCLEOTIDE SEQUENCE [LARGE SCALE GENOMIC DNA]</scope>
    <source>
        <strain evidence="3 4">DSM 18602</strain>
    </source>
</reference>
<dbReference type="PANTHER" id="PTHR23028:SF53">
    <property type="entry name" value="ACYL_TRANSF_3 DOMAIN-CONTAINING PROTEIN"/>
    <property type="match status" value="1"/>
</dbReference>
<dbReference type="GO" id="GO:0016747">
    <property type="term" value="F:acyltransferase activity, transferring groups other than amino-acyl groups"/>
    <property type="evidence" value="ECO:0007669"/>
    <property type="project" value="InterPro"/>
</dbReference>
<feature type="transmembrane region" description="Helical" evidence="1">
    <location>
        <begin position="88"/>
        <end position="106"/>
    </location>
</feature>
<dbReference type="RefSeq" id="WP_121197820.1">
    <property type="nucleotide sequence ID" value="NZ_RBKU01000001.1"/>
</dbReference>
<feature type="domain" description="Acyltransferase 3" evidence="2">
    <location>
        <begin position="11"/>
        <end position="326"/>
    </location>
</feature>
<feature type="transmembrane region" description="Helical" evidence="1">
    <location>
        <begin position="361"/>
        <end position="381"/>
    </location>
</feature>
<evidence type="ECO:0000313" key="4">
    <source>
        <dbReference type="Proteomes" id="UP000268007"/>
    </source>
</evidence>
<feature type="transmembrane region" description="Helical" evidence="1">
    <location>
        <begin position="20"/>
        <end position="41"/>
    </location>
</feature>
<feature type="transmembrane region" description="Helical" evidence="1">
    <location>
        <begin position="147"/>
        <end position="166"/>
    </location>
</feature>